<dbReference type="Pfam" id="PF04851">
    <property type="entry name" value="ResIII"/>
    <property type="match status" value="1"/>
</dbReference>
<name>A0A1S8NDE5_CLOSA</name>
<dbReference type="SMART" id="SM00487">
    <property type="entry name" value="DEXDc"/>
    <property type="match status" value="1"/>
</dbReference>
<evidence type="ECO:0000259" key="1">
    <source>
        <dbReference type="PROSITE" id="PS50035"/>
    </source>
</evidence>
<dbReference type="RefSeq" id="WP_077864753.1">
    <property type="nucleotide sequence ID" value="NZ_LZYZ01000002.1"/>
</dbReference>
<dbReference type="InterPro" id="IPR050742">
    <property type="entry name" value="Helicase_Restrict-Modif_Enz"/>
</dbReference>
<dbReference type="CDD" id="cd18799">
    <property type="entry name" value="SF2_C_EcoAI-like"/>
    <property type="match status" value="1"/>
</dbReference>
<dbReference type="STRING" id="169679.CSACC_19230"/>
<dbReference type="InterPro" id="IPR014001">
    <property type="entry name" value="Helicase_ATP-bd"/>
</dbReference>
<dbReference type="Proteomes" id="UP000191154">
    <property type="component" value="Unassembled WGS sequence"/>
</dbReference>
<dbReference type="GO" id="GO:0005524">
    <property type="term" value="F:ATP binding"/>
    <property type="evidence" value="ECO:0007669"/>
    <property type="project" value="InterPro"/>
</dbReference>
<dbReference type="GO" id="GO:0016787">
    <property type="term" value="F:hydrolase activity"/>
    <property type="evidence" value="ECO:0007669"/>
    <property type="project" value="InterPro"/>
</dbReference>
<dbReference type="PROSITE" id="PS50035">
    <property type="entry name" value="PLD"/>
    <property type="match status" value="1"/>
</dbReference>
<feature type="domain" description="PLD phosphodiesterase" evidence="1">
    <location>
        <begin position="120"/>
        <end position="150"/>
    </location>
</feature>
<feature type="domain" description="Helicase C-terminal" evidence="3">
    <location>
        <begin position="456"/>
        <end position="621"/>
    </location>
</feature>
<dbReference type="SUPFAM" id="SSF52540">
    <property type="entry name" value="P-loop containing nucleoside triphosphate hydrolases"/>
    <property type="match status" value="1"/>
</dbReference>
<comment type="caution">
    <text evidence="4">The sequence shown here is derived from an EMBL/GenBank/DDBJ whole genome shotgun (WGS) entry which is preliminary data.</text>
</comment>
<dbReference type="CDD" id="cd09205">
    <property type="entry name" value="PLDc_N_DEXD_b3"/>
    <property type="match status" value="1"/>
</dbReference>
<proteinExistence type="predicted"/>
<evidence type="ECO:0000259" key="2">
    <source>
        <dbReference type="PROSITE" id="PS51192"/>
    </source>
</evidence>
<dbReference type="CDD" id="cd18032">
    <property type="entry name" value="DEXHc_RE_I_III_res"/>
    <property type="match status" value="1"/>
</dbReference>
<dbReference type="PROSITE" id="PS51192">
    <property type="entry name" value="HELICASE_ATP_BIND_1"/>
    <property type="match status" value="1"/>
</dbReference>
<organism evidence="4 5">
    <name type="scientific">Clostridium saccharobutylicum</name>
    <dbReference type="NCBI Taxonomy" id="169679"/>
    <lineage>
        <taxon>Bacteria</taxon>
        <taxon>Bacillati</taxon>
        <taxon>Bacillota</taxon>
        <taxon>Clostridia</taxon>
        <taxon>Eubacteriales</taxon>
        <taxon>Clostridiaceae</taxon>
        <taxon>Clostridium</taxon>
    </lineage>
</organism>
<dbReference type="PANTHER" id="PTHR47396:SF1">
    <property type="entry name" value="ATP-DEPENDENT HELICASE IRC3-RELATED"/>
    <property type="match status" value="1"/>
</dbReference>
<protein>
    <submittedName>
        <fullName evidence="4">UvrABC system protein B</fullName>
    </submittedName>
</protein>
<dbReference type="EMBL" id="LZYZ01000002">
    <property type="protein sequence ID" value="OOM14497.1"/>
    <property type="molecule type" value="Genomic_DNA"/>
</dbReference>
<reference evidence="4 5" key="1">
    <citation type="submission" date="2016-05" db="EMBL/GenBank/DDBJ databases">
        <title>Microbial solvent formation.</title>
        <authorList>
            <person name="Poehlein A."/>
            <person name="Montoya Solano J.D."/>
            <person name="Flitsch S."/>
            <person name="Krabben P."/>
            <person name="Duerre P."/>
            <person name="Daniel R."/>
        </authorList>
    </citation>
    <scope>NUCLEOTIDE SEQUENCE [LARGE SCALE GENOMIC DNA]</scope>
    <source>
        <strain evidence="4 5">L1-8</strain>
    </source>
</reference>
<dbReference type="InterPro" id="IPR001736">
    <property type="entry name" value="PLipase_D/transphosphatidylase"/>
</dbReference>
<dbReference type="AlphaFoldDB" id="A0A1S8NDE5"/>
<dbReference type="Gene3D" id="3.30.870.10">
    <property type="entry name" value="Endonuclease Chain A"/>
    <property type="match status" value="1"/>
</dbReference>
<feature type="domain" description="Helicase ATP-binding" evidence="2">
    <location>
        <begin position="251"/>
        <end position="401"/>
    </location>
</feature>
<evidence type="ECO:0000313" key="4">
    <source>
        <dbReference type="EMBL" id="OOM14497.1"/>
    </source>
</evidence>
<dbReference type="SMART" id="SM00490">
    <property type="entry name" value="HELICc"/>
    <property type="match status" value="1"/>
</dbReference>
<dbReference type="InterPro" id="IPR001650">
    <property type="entry name" value="Helicase_C-like"/>
</dbReference>
<dbReference type="PANTHER" id="PTHR47396">
    <property type="entry name" value="TYPE I RESTRICTION ENZYME ECOKI R PROTEIN"/>
    <property type="match status" value="1"/>
</dbReference>
<dbReference type="Gene3D" id="3.40.50.300">
    <property type="entry name" value="P-loop containing nucleotide triphosphate hydrolases"/>
    <property type="match status" value="2"/>
</dbReference>
<dbReference type="Pfam" id="PF13091">
    <property type="entry name" value="PLDc_2"/>
    <property type="match status" value="1"/>
</dbReference>
<sequence>MSNLKKLEDEKLNVSEKEAAFTHEYINLNEFRNVSTGGENPLYIKLKESIKHAKAIDIVVSFLMDSGVKMILNDLKEAIDRKVSIRILTGSYLNITSPTALYMIKRELKDKIDLRFYNVHNKSFHPKSYIFHNENDSEIYIGSSNLSKGALTNSIEWNYRFLRSQNTEDFNAFYGEFENLFNNYSEIIDDAVMKEYSKNWKRPQVYKDIEKAKENEKNKDEILPKEIEENKVIDLFEPKGAQIEALYELENSREEGFDKGLVVAATGVGKTYLAAFDSIKAERVLFVAHREEIIKQAAISFKNVRKSDDIGFFYNSIKDNDKSMIFALVQTLGKDEYLNEEYFKRDYFDYIVIDEFHHAVSSNYRKIIDYFMPKFMLGLTATPERLDSRDVFSLCDHNTVYEIRLSDAINKGYLVPFRYYGVYDETVDYDNVEFKNGKYNDKELENALMFNKRGELILNHYKKYNSNRALGFCTSKKHAEYMAKYFCENGVNAVAVYSGESGKYSENRTEALNKLTKGEIKVIFSVDMFNEGLDIPSIDMVMFLRPTQSPTVFLQQLGRGLRKHKDKKYLNVLDFIGNYKKADLLPFLLSGKTYSRIEAKKGIFNEEEYPEECRVDFDFRIIDVFKKLAEKEMNIKERITEEFLSVKEILGHRPSRVEFFNNIDHEVYSAIKKIKSSLNPFNDYLGFLKENGELFGSEEALFNSIGHDFIKMIETTSMSKSYKIPIFLAFYNSRNVKMEIDEEDVYKSFYEFYHKGSNKVDMLRHKNTADFEKWDKKKYVKLAKDNPVKFLIKTHGEFFKNGEKVVMSLCEDMIGIIEDEEFVWHMRDAIGYRSERYYEERNFLF</sequence>
<dbReference type="InterPro" id="IPR025202">
    <property type="entry name" value="PLD-like_dom"/>
</dbReference>
<dbReference type="InterPro" id="IPR006935">
    <property type="entry name" value="Helicase/UvrB_N"/>
</dbReference>
<gene>
    <name evidence="4" type="primary">uvrB_2</name>
    <name evidence="4" type="ORF">CLOSAC_13770</name>
</gene>
<dbReference type="SUPFAM" id="SSF56024">
    <property type="entry name" value="Phospholipase D/nuclease"/>
    <property type="match status" value="1"/>
</dbReference>
<evidence type="ECO:0000313" key="5">
    <source>
        <dbReference type="Proteomes" id="UP000191154"/>
    </source>
</evidence>
<dbReference type="GO" id="GO:0006793">
    <property type="term" value="P:phosphorus metabolic process"/>
    <property type="evidence" value="ECO:0007669"/>
    <property type="project" value="UniProtKB-ARBA"/>
</dbReference>
<dbReference type="PROSITE" id="PS51194">
    <property type="entry name" value="HELICASE_CTER"/>
    <property type="match status" value="1"/>
</dbReference>
<evidence type="ECO:0000259" key="3">
    <source>
        <dbReference type="PROSITE" id="PS51194"/>
    </source>
</evidence>
<dbReference type="GO" id="GO:0005829">
    <property type="term" value="C:cytosol"/>
    <property type="evidence" value="ECO:0007669"/>
    <property type="project" value="TreeGrafter"/>
</dbReference>
<dbReference type="InterPro" id="IPR027417">
    <property type="entry name" value="P-loop_NTPase"/>
</dbReference>
<dbReference type="GO" id="GO:0003677">
    <property type="term" value="F:DNA binding"/>
    <property type="evidence" value="ECO:0007669"/>
    <property type="project" value="InterPro"/>
</dbReference>
<accession>A0A1S8NDE5</accession>
<dbReference type="Pfam" id="PF00271">
    <property type="entry name" value="Helicase_C"/>
    <property type="match status" value="1"/>
</dbReference>